<dbReference type="InterPro" id="IPR001387">
    <property type="entry name" value="Cro/C1-type_HTH"/>
</dbReference>
<dbReference type="SUPFAM" id="SSF47413">
    <property type="entry name" value="lambda repressor-like DNA-binding domains"/>
    <property type="match status" value="1"/>
</dbReference>
<dbReference type="AlphaFoldDB" id="A0A7U3VR68"/>
<keyword evidence="3" id="KW-1185">Reference proteome</keyword>
<dbReference type="Pfam" id="PF19054">
    <property type="entry name" value="DUF5753"/>
    <property type="match status" value="1"/>
</dbReference>
<keyword evidence="2" id="KW-0238">DNA-binding</keyword>
<dbReference type="GO" id="GO:0003677">
    <property type="term" value="F:DNA binding"/>
    <property type="evidence" value="ECO:0007669"/>
    <property type="project" value="UniProtKB-KW"/>
</dbReference>
<dbReference type="Proteomes" id="UP000595703">
    <property type="component" value="Chromosome"/>
</dbReference>
<feature type="domain" description="HTH cro/C1-type" evidence="1">
    <location>
        <begin position="25"/>
        <end position="59"/>
    </location>
</feature>
<gene>
    <name evidence="2" type="ORF">RVR_7518</name>
</gene>
<reference evidence="2 3" key="4">
    <citation type="journal article" date="2020" name="Sci. Rep.">
        <title>beta-carboline chemical signals induce reveromycin production through a LuxR family regulator in Streptomyces sp. SN-593.</title>
        <authorList>
            <person name="Panthee S."/>
            <person name="Kito N."/>
            <person name="Hayashi T."/>
            <person name="Shimizu T."/>
            <person name="Ishikawa J."/>
            <person name="Hamamoto H."/>
            <person name="Osada H."/>
            <person name="Takahashi S."/>
        </authorList>
    </citation>
    <scope>NUCLEOTIDE SEQUENCE [LARGE SCALE GENOMIC DNA]</scope>
    <source>
        <strain evidence="2 3">SN-593</strain>
    </source>
</reference>
<organism evidence="2 3">
    <name type="scientific">Actinacidiphila reveromycinica</name>
    <dbReference type="NCBI Taxonomy" id="659352"/>
    <lineage>
        <taxon>Bacteria</taxon>
        <taxon>Bacillati</taxon>
        <taxon>Actinomycetota</taxon>
        <taxon>Actinomycetes</taxon>
        <taxon>Kitasatosporales</taxon>
        <taxon>Streptomycetaceae</taxon>
        <taxon>Actinacidiphila</taxon>
    </lineage>
</organism>
<dbReference type="Gene3D" id="1.10.260.40">
    <property type="entry name" value="lambda repressor-like DNA-binding domains"/>
    <property type="match status" value="1"/>
</dbReference>
<proteinExistence type="predicted"/>
<name>A0A7U3VR68_9ACTN</name>
<accession>A0A7U3VR68</accession>
<dbReference type="CDD" id="cd00093">
    <property type="entry name" value="HTH_XRE"/>
    <property type="match status" value="1"/>
</dbReference>
<dbReference type="EMBL" id="AP018365">
    <property type="protein sequence ID" value="BBB00450.1"/>
    <property type="molecule type" value="Genomic_DNA"/>
</dbReference>
<sequence>MNRGRFSGKRLDTTLSARALYGAELRYHRERAGLSLVDLAAKLHIEMSFLARIEQGERRLPDELTPAVDELLDTGGFFERNVEAARSAPAPGRLAALPEWEWLATAIREWDAALVPGLLQTDAYAAAVTRTYATLLADRPTRHRWEARLSRTPVLRDPLGPRYSAVLGEAALLRPLGGAEVMAEQLRHLAELVRRERVTLRVLPLTAAPHPAATDGALRVMT</sequence>
<dbReference type="Pfam" id="PF13560">
    <property type="entry name" value="HTH_31"/>
    <property type="match status" value="1"/>
</dbReference>
<reference evidence="2 3" key="1">
    <citation type="journal article" date="2010" name="J. Bacteriol.">
        <title>Biochemical characterization of a novel indole prenyltransferase from Streptomyces sp. SN-593.</title>
        <authorList>
            <person name="Takahashi S."/>
            <person name="Takagi H."/>
            <person name="Toyoda A."/>
            <person name="Uramoto M."/>
            <person name="Nogawa T."/>
            <person name="Ueki M."/>
            <person name="Sakaki Y."/>
            <person name="Osada H."/>
        </authorList>
    </citation>
    <scope>NUCLEOTIDE SEQUENCE [LARGE SCALE GENOMIC DNA]</scope>
    <source>
        <strain evidence="2 3">SN-593</strain>
    </source>
</reference>
<dbReference type="InterPro" id="IPR010982">
    <property type="entry name" value="Lambda_DNA-bd_dom_sf"/>
</dbReference>
<reference evidence="2 3" key="3">
    <citation type="journal article" date="2011" name="Nat. Chem. Biol.">
        <title>Reveromycin A biosynthesis uses RevG and RevJ for stereospecific spiroacetal formation.</title>
        <authorList>
            <person name="Takahashi S."/>
            <person name="Toyoda A."/>
            <person name="Sekiyama Y."/>
            <person name="Takagi H."/>
            <person name="Nogawa T."/>
            <person name="Uramoto M."/>
            <person name="Suzuki R."/>
            <person name="Koshino H."/>
            <person name="Kumano T."/>
            <person name="Panthee S."/>
            <person name="Dairi T."/>
            <person name="Ishikawa J."/>
            <person name="Ikeda H."/>
            <person name="Sakaki Y."/>
            <person name="Osada H."/>
        </authorList>
    </citation>
    <scope>NUCLEOTIDE SEQUENCE [LARGE SCALE GENOMIC DNA]</scope>
    <source>
        <strain evidence="2 3">SN-593</strain>
    </source>
</reference>
<evidence type="ECO:0000259" key="1">
    <source>
        <dbReference type="PROSITE" id="PS50943"/>
    </source>
</evidence>
<evidence type="ECO:0000313" key="2">
    <source>
        <dbReference type="EMBL" id="BBB00450.1"/>
    </source>
</evidence>
<dbReference type="SMART" id="SM00530">
    <property type="entry name" value="HTH_XRE"/>
    <property type="match status" value="1"/>
</dbReference>
<evidence type="ECO:0000313" key="3">
    <source>
        <dbReference type="Proteomes" id="UP000595703"/>
    </source>
</evidence>
<dbReference type="InterPro" id="IPR043917">
    <property type="entry name" value="DUF5753"/>
</dbReference>
<protein>
    <submittedName>
        <fullName evidence="2">Putative DNA-binding protein</fullName>
    </submittedName>
</protein>
<reference evidence="2 3" key="2">
    <citation type="journal article" date="2011" name="J. Antibiot.">
        <title>Furaquinocins I and J: novel polyketide isoprenoid hybrid compounds from Streptomyces reveromyceticus SN-593.</title>
        <authorList>
            <person name="Panthee S."/>
            <person name="Takahashi S."/>
            <person name="Takagi H."/>
            <person name="Nogawa T."/>
            <person name="Oowada E."/>
            <person name="Uramoto M."/>
            <person name="Osada H."/>
        </authorList>
    </citation>
    <scope>NUCLEOTIDE SEQUENCE [LARGE SCALE GENOMIC DNA]</scope>
    <source>
        <strain evidence="2 3">SN-593</strain>
    </source>
</reference>
<dbReference type="PROSITE" id="PS50943">
    <property type="entry name" value="HTH_CROC1"/>
    <property type="match status" value="1"/>
</dbReference>
<dbReference type="KEGG" id="arev:RVR_7518"/>